<comment type="similarity">
    <text evidence="1">Belongs to the SufE family.</text>
</comment>
<dbReference type="SUPFAM" id="SSF82649">
    <property type="entry name" value="SufE/NifU"/>
    <property type="match status" value="1"/>
</dbReference>
<dbReference type="InterPro" id="IPR003808">
    <property type="entry name" value="Fe-S_metab-assoc_dom"/>
</dbReference>
<organism evidence="3 4">
    <name type="scientific">Moheibacter sediminis</name>
    <dbReference type="NCBI Taxonomy" id="1434700"/>
    <lineage>
        <taxon>Bacteria</taxon>
        <taxon>Pseudomonadati</taxon>
        <taxon>Bacteroidota</taxon>
        <taxon>Flavobacteriia</taxon>
        <taxon>Flavobacteriales</taxon>
        <taxon>Weeksellaceae</taxon>
        <taxon>Moheibacter</taxon>
    </lineage>
</organism>
<accession>A0A1W1Y715</accession>
<dbReference type="EMBL" id="FWXS01000001">
    <property type="protein sequence ID" value="SMC31937.1"/>
    <property type="molecule type" value="Genomic_DNA"/>
</dbReference>
<evidence type="ECO:0000259" key="2">
    <source>
        <dbReference type="Pfam" id="PF02657"/>
    </source>
</evidence>
<dbReference type="Gene3D" id="3.90.1010.10">
    <property type="match status" value="1"/>
</dbReference>
<name>A0A1W1Y715_9FLAO</name>
<proteinExistence type="inferred from homology"/>
<dbReference type="RefSeq" id="WP_084015947.1">
    <property type="nucleotide sequence ID" value="NZ_FWXS01000001.1"/>
</dbReference>
<dbReference type="STRING" id="1434700.SAMN06296427_10136"/>
<reference evidence="3 4" key="1">
    <citation type="submission" date="2017-04" db="EMBL/GenBank/DDBJ databases">
        <authorList>
            <person name="Afonso C.L."/>
            <person name="Miller P.J."/>
            <person name="Scott M.A."/>
            <person name="Spackman E."/>
            <person name="Goraichik I."/>
            <person name="Dimitrov K.M."/>
            <person name="Suarez D.L."/>
            <person name="Swayne D.E."/>
        </authorList>
    </citation>
    <scope>NUCLEOTIDE SEQUENCE [LARGE SCALE GENOMIC DNA]</scope>
    <source>
        <strain evidence="3 4">CGMCC 1.12708</strain>
    </source>
</reference>
<sequence>MTIQEIQNEIIDEFSFFENWEERYEHLIELGKSLKEIPDENKTEDKIIKGCQSTVWLDARMENDKIIFEADSDAILPKGLAAILVKMYNNQTPEDILNSETKFIEEIGLQEFLSPTRANGLLAMIKQFKFYAIAFKAKNKS</sequence>
<evidence type="ECO:0000313" key="3">
    <source>
        <dbReference type="EMBL" id="SMC31937.1"/>
    </source>
</evidence>
<dbReference type="Pfam" id="PF02657">
    <property type="entry name" value="SufE"/>
    <property type="match status" value="1"/>
</dbReference>
<gene>
    <name evidence="3" type="ORF">SAMN06296427_10136</name>
</gene>
<dbReference type="AlphaFoldDB" id="A0A1W1Y715"/>
<dbReference type="OrthoDB" id="9799320at2"/>
<dbReference type="PANTHER" id="PTHR43597">
    <property type="entry name" value="SULFUR ACCEPTOR PROTEIN CSDE"/>
    <property type="match status" value="1"/>
</dbReference>
<evidence type="ECO:0000313" key="4">
    <source>
        <dbReference type="Proteomes" id="UP000192393"/>
    </source>
</evidence>
<evidence type="ECO:0000256" key="1">
    <source>
        <dbReference type="ARBA" id="ARBA00010282"/>
    </source>
</evidence>
<feature type="domain" description="Fe-S metabolism associated" evidence="2">
    <location>
        <begin position="12"/>
        <end position="129"/>
    </location>
</feature>
<keyword evidence="4" id="KW-1185">Reference proteome</keyword>
<dbReference type="PANTHER" id="PTHR43597:SF5">
    <property type="entry name" value="SUFE-LIKE PROTEIN 2, CHLOROPLASTIC"/>
    <property type="match status" value="1"/>
</dbReference>
<protein>
    <submittedName>
        <fullName evidence="3">Cysteine desulfuration protein SufE</fullName>
    </submittedName>
</protein>
<dbReference type="Proteomes" id="UP000192393">
    <property type="component" value="Unassembled WGS sequence"/>
</dbReference>